<feature type="region of interest" description="Disordered" evidence="1">
    <location>
        <begin position="1"/>
        <end position="24"/>
    </location>
</feature>
<dbReference type="EMBL" id="QGKX02001347">
    <property type="protein sequence ID" value="KAF3525640.1"/>
    <property type="molecule type" value="Genomic_DNA"/>
</dbReference>
<accession>A0A8S9Q112</accession>
<dbReference type="Proteomes" id="UP000712600">
    <property type="component" value="Unassembled WGS sequence"/>
</dbReference>
<proteinExistence type="predicted"/>
<organism evidence="2 3">
    <name type="scientific">Brassica cretica</name>
    <name type="common">Mustard</name>
    <dbReference type="NCBI Taxonomy" id="69181"/>
    <lineage>
        <taxon>Eukaryota</taxon>
        <taxon>Viridiplantae</taxon>
        <taxon>Streptophyta</taxon>
        <taxon>Embryophyta</taxon>
        <taxon>Tracheophyta</taxon>
        <taxon>Spermatophyta</taxon>
        <taxon>Magnoliopsida</taxon>
        <taxon>eudicotyledons</taxon>
        <taxon>Gunneridae</taxon>
        <taxon>Pentapetalae</taxon>
        <taxon>rosids</taxon>
        <taxon>malvids</taxon>
        <taxon>Brassicales</taxon>
        <taxon>Brassicaceae</taxon>
        <taxon>Brassiceae</taxon>
        <taxon>Brassica</taxon>
    </lineage>
</organism>
<protein>
    <submittedName>
        <fullName evidence="2">Uncharacterized protein</fullName>
    </submittedName>
</protein>
<comment type="caution">
    <text evidence="2">The sequence shown here is derived from an EMBL/GenBank/DDBJ whole genome shotgun (WGS) entry which is preliminary data.</text>
</comment>
<evidence type="ECO:0000313" key="3">
    <source>
        <dbReference type="Proteomes" id="UP000712600"/>
    </source>
</evidence>
<dbReference type="AlphaFoldDB" id="A0A8S9Q112"/>
<feature type="compositionally biased region" description="Gly residues" evidence="1">
    <location>
        <begin position="15"/>
        <end position="24"/>
    </location>
</feature>
<name>A0A8S9Q112_BRACR</name>
<evidence type="ECO:0000313" key="2">
    <source>
        <dbReference type="EMBL" id="KAF3525640.1"/>
    </source>
</evidence>
<sequence length="171" mass="17986">MASEKPPDLESSLMGGRGRSGGDSRGCYTAWIGAVEKAQEILMKPKGLSGASGAVEKGQEILIESKGLSGTSWVEAEGKLGVSVEEGTESRVQMVDKGEDSSQGGSKTKEVTAGNQEVKAWSLVSPAKTGRLFSTQKDDEIQISASKFSVLSVDEVEEGEIAAEMGIWNSK</sequence>
<gene>
    <name evidence="2" type="ORF">F2Q69_00046199</name>
</gene>
<evidence type="ECO:0000256" key="1">
    <source>
        <dbReference type="SAM" id="MobiDB-lite"/>
    </source>
</evidence>
<reference evidence="2" key="1">
    <citation type="submission" date="2019-12" db="EMBL/GenBank/DDBJ databases">
        <title>Genome sequencing and annotation of Brassica cretica.</title>
        <authorList>
            <person name="Studholme D.J."/>
            <person name="Sarris P."/>
        </authorList>
    </citation>
    <scope>NUCLEOTIDE SEQUENCE</scope>
    <source>
        <strain evidence="2">PFS-109/04</strain>
        <tissue evidence="2">Leaf</tissue>
    </source>
</reference>
<feature type="region of interest" description="Disordered" evidence="1">
    <location>
        <begin position="87"/>
        <end position="114"/>
    </location>
</feature>